<dbReference type="GO" id="GO:0005737">
    <property type="term" value="C:cytoplasm"/>
    <property type="evidence" value="ECO:0007669"/>
    <property type="project" value="TreeGrafter"/>
</dbReference>
<name>A0A9W2XKQ8_BETSP</name>
<dbReference type="AlphaFoldDB" id="A0A9W2XKQ8"/>
<dbReference type="KEGG" id="bspl:129603685"/>
<reference evidence="2" key="1">
    <citation type="submission" date="2025-08" db="UniProtKB">
        <authorList>
            <consortium name="RefSeq"/>
        </authorList>
    </citation>
    <scope>IDENTIFICATION</scope>
</reference>
<accession>A0A9W2XKQ8</accession>
<dbReference type="GeneID" id="129603685"/>
<dbReference type="PANTHER" id="PTHR16155">
    <property type="entry name" value="DED DOMAIN-CONTAINING PROTEIN"/>
    <property type="match status" value="1"/>
</dbReference>
<proteinExistence type="predicted"/>
<evidence type="ECO:0000313" key="1">
    <source>
        <dbReference type="Proteomes" id="UP000515150"/>
    </source>
</evidence>
<evidence type="ECO:0000313" key="2">
    <source>
        <dbReference type="RefSeq" id="XP_055362269.1"/>
    </source>
</evidence>
<dbReference type="PANTHER" id="PTHR16155:SF18">
    <property type="entry name" value="STERILE ALPHA MOTIF DOMAIN-CONTAINING PROTEIN 9-LIKE"/>
    <property type="match status" value="1"/>
</dbReference>
<dbReference type="RefSeq" id="XP_055362269.1">
    <property type="nucleotide sequence ID" value="XM_055506294.1"/>
</dbReference>
<protein>
    <submittedName>
        <fullName evidence="2">Sterile alpha motif domain-containing protein 9-like</fullName>
    </submittedName>
</protein>
<organism evidence="1 2">
    <name type="scientific">Betta splendens</name>
    <name type="common">Siamese fighting fish</name>
    <dbReference type="NCBI Taxonomy" id="158456"/>
    <lineage>
        <taxon>Eukaryota</taxon>
        <taxon>Metazoa</taxon>
        <taxon>Chordata</taxon>
        <taxon>Craniata</taxon>
        <taxon>Vertebrata</taxon>
        <taxon>Euteleostomi</taxon>
        <taxon>Actinopterygii</taxon>
        <taxon>Neopterygii</taxon>
        <taxon>Teleostei</taxon>
        <taxon>Neoteleostei</taxon>
        <taxon>Acanthomorphata</taxon>
        <taxon>Anabantaria</taxon>
        <taxon>Anabantiformes</taxon>
        <taxon>Anabantoidei</taxon>
        <taxon>Osphronemidae</taxon>
        <taxon>Betta</taxon>
    </lineage>
</organism>
<dbReference type="Proteomes" id="UP000515150">
    <property type="component" value="Chromosome 2"/>
</dbReference>
<keyword evidence="1" id="KW-1185">Reference proteome</keyword>
<dbReference type="OrthoDB" id="8911269at2759"/>
<sequence>MEQAATITEEHTVLGAIKAYVEKNPESTNTQLFSFLALLSAYLPKSYLLKSECKKILGSPDPIDERPPFEERMKPFIALINLSGNAECRCSLHAGTAQKALELLAELGFTRSEIVQNFIRLNFEYYRPHVVEYVKDLLTKRKISKKKKEQFSRLITDIKNKENPHNTVSVLETASDIFDQNPTFPQTIARLYYQSKTPDYDQAKWWALEAIERAPHNSYVADTLGQICKNRLIEADTDDVICMADEAFEAFKDVEEKAEWETGPGTKHAVSNSKSFNNRGRFGFIQVAKIAFERYPDSQKQSLIQNKQTKVEENFVFFEWYLTYSTPDMKTLEPWYFWKDVALCYKHYAKSSSADSTSFAGLLDLLNHGLQMSKGRRAGFNEVRKEVSELEKIQDVLKRSYEANPDSVDDAQRYILSNIILSNMEPDSAHITQMTELKKIISRFLKTDVGRRRPEFYLLVLLLFWPEQNQNVILDLEMYATYMERAFEKKEHAKYLRGRYLLPLFFLGKGSGLSKWIHKSKLDAIVENQDVGNQRKKWEIPKIHDMLLPVMVEPCHSLTTPQEQQNPKKEVFVCVGDKKIKATTEGKAEVQIDSSNRFYLGFTIRGPIVFKVKPPHKTDSSQTRWGCDKPQNRNRMYVDNVPALEHTSLISQSKC</sequence>
<gene>
    <name evidence="2" type="primary">LOC129603685</name>
</gene>